<feature type="compositionally biased region" description="Polar residues" evidence="1">
    <location>
        <begin position="226"/>
        <end position="236"/>
    </location>
</feature>
<keyword evidence="3" id="KW-1185">Reference proteome</keyword>
<accession>A0A3G8ZL22</accession>
<organism evidence="2 3">
    <name type="scientific">Nakamurella antarctica</name>
    <dbReference type="NCBI Taxonomy" id="1902245"/>
    <lineage>
        <taxon>Bacteria</taxon>
        <taxon>Bacillati</taxon>
        <taxon>Actinomycetota</taxon>
        <taxon>Actinomycetes</taxon>
        <taxon>Nakamurellales</taxon>
        <taxon>Nakamurellaceae</taxon>
        <taxon>Nakamurella</taxon>
    </lineage>
</organism>
<protein>
    <submittedName>
        <fullName evidence="2">Uncharacterized protein</fullName>
    </submittedName>
</protein>
<evidence type="ECO:0000313" key="2">
    <source>
        <dbReference type="EMBL" id="AZI58012.1"/>
    </source>
</evidence>
<dbReference type="RefSeq" id="WP_124798922.1">
    <property type="nucleotide sequence ID" value="NZ_CP034170.1"/>
</dbReference>
<evidence type="ECO:0000256" key="1">
    <source>
        <dbReference type="SAM" id="MobiDB-lite"/>
    </source>
</evidence>
<evidence type="ECO:0000313" key="3">
    <source>
        <dbReference type="Proteomes" id="UP000268084"/>
    </source>
</evidence>
<dbReference type="OrthoDB" id="9758957at2"/>
<gene>
    <name evidence="2" type="ORF">EH165_07520</name>
</gene>
<sequence length="2882" mass="288870">MAVSAPGYETVTTNVQVGMSQTVPAPQVSLQPLGLISGLITTKEGSPTAPDCVVLVPSGASMPSACVITAATLAGPDSPAAGPSCVAGTDPQTRCAVTVEGSFEIRGVTSGGYDQAVLPQDPEYLAPTKLPLLLDRGAAVRYEPVLNRKPRVKITVLAPDDFTGALSPVPGISVPLIDEAGAARGVPLGTTVTGADGSLMLTQLTDGIYTASATQSRPAPDRSLRGTGSTDTVTSNQTGSATVVLTGKVGPVGGRLLIRVDDEIIRRPVADAQVTVSGIVGYAGTAAQAGSADLRTNGDGCFAIFPAGWTAPVTLPGCATPISVPGSTMSAGATMTTGVNNLPATLLTRSVAVKVAALPGKTKPFSATQVVVPLPAQVSANPAIYSENWLLETILLGAEPSAFGSHQFTFAGMSVNGAAARTAVSVVRKPAGAGNVSVGVNGNTLQFKDDSILNSNLAVPGQYTLQVSSLGYGTKQLFLWCDLGQECIFSRSAADHTAADDALTLQPLGRIDGTITIAGQTDPVTVVKNASVRVLSAPSGVGAVTVTANLPPVQADSSLTANINFSDAQFDPLGTSAIGLAVPGTYVFEVAVSGFRTTQVIVNCEVPGSGGPGAATSTCDPVAAALVMLPKGTGTVSTDVSTFVPAVGQGSADDSTLTAVQVSIVSKPAVAGAVSATVTADGAMHWQDSAIVPKGLLQVGSYVFRLSLPGYQSRTATMTCSATACAIPVGALKLYRNGIISGGIVVQLGTPSAADLNGAQVRVVKTPSGTGAVTVAVIAQPQAVDDAARAANSQVTRAITFKDENYASLATGLALPGEYIFEVSVNGFTPVTVKLVCSAMSSAANSCISSTGDPALAAFQAKIIQFPTGTGKVVLAPVASAGAVLTDTQISITAKASAASVITANVSASGVIEWQDSTLPAGLLVAGTYAFTVSLKGFRTVAATMVCAAGQSCVVTPVVSLGDVNPLTLHLFGTIFGDVTVPAGSISDADFSAGSVRVVSAPNGVGSVTVAIASTTSATGTGTVSRAITFSDNSFAGLTTGLALPGFYIFEVSLPGFSPNQVSVNCSLPTTDANACKSTSGVPTGKPFQALPVRFPLGAGEVYFSSEVGTNYRDVQISISSQASSTSTINATVSPVTIGGITHGKIVWKDSSLPDGLLVAGSYAFRLSARGYQSISATMQCASGADCIVTASPVDSVPNRITLQRLGTITGQFSVVGASDSDPVSPADQGTVAALNNARIRVISTPSGVGAVSVASETAGTNKSSRKITFSDSTFASLSTPGLALPGNYVFEVSAAGFTPVTVSITCNVSMGSQGECVSANGAVSGPFQAALVQAPLGAGVVTLEGPGVVTVDKSNVQLTVTAKAAGASVVTASVDGSGQVKWKDSELPDGLLAPGSYGFRVTLPGFQGITATMLCASGSGCTISAAPNGVPDLVLHRYAAITGSISLAPITPALPDLPGGAPDTRGGATEAELNQAQIRVVEAPSNAGPITASVAKRILPPGDPDPRNLAPAPRPITFTDANLSDVGYAGMAVPGDYRFEVTIPGYLPTVVKVRCSAAPGAVSSCTSISVSDGNGQPGAAFQAALTRLPAATGSIRLSPAPADAATLVVQAQITISQKASATSVIDATVAANGTIVFKDSALPDGLLLAGNYVIAVTLPGYQSSAASYPFTCAGPLCTLGEIAMLKLARPTVTVLPDQVPTSAISWSQAVVTVTDRPSVAANVRISVVAASGDPNEGVLEWAVPLLAAGDVPAGRFEVSVTLPGYIPSDKYWLDCGLGIGCQLFAAQLPLAPAPSIELHRYPQLSGLAWQLAENPVDGNGYPNPAGVGFAIPTAEITGAPTGSAGVTVTGVVPTGAANGTFVWQENGVPSGLVRAGAYTITLSSPGYERQSFAFTCSTTACPTTPTVLRLTRPGDVAVSIVDSTSAPVGGATLTLSGSAITSNTSTLNQSVNDLTFPGLSARLPDSYSLRVQAAGYRFETFDSTSAAVTCQPTSGSGAPGFKVYSGGTVCVVTVAKLGQLSGVVRGITPSISGGAETTELLADVALTARSLNADGTEAASPKTFVVRSAADGGFTLSGSNQIEGLANAGSRYRLTATKSGYTDVSVDVAYNAVGVLSVVGSSPSLTITAGALALRMLVNQVQLRVLFKLDTSDVLGGINVSLLSGPTVVASCFSNPKVNCAPPVASSPLIPASGSDPEVPAVVGTNYFAFTGLYPGVYTLKIDPVVVGDPTYRSLTTQVIVYPGQAVQSTQVSLATGTTVVSGLVKIPDGTAGTSPAENQRVFLVPEANPAVTAASLHADTDSSGAFVITAVPDGRYIAVITREGYAPWSSAGFGAAAAVNPNVTISPVTLTRITRKVVITVQSLADTSAVLTGTQVELRNTAPLATGAASEAALAPTTLVSGNTATFENVPTGTWTAKVVTLPGARVFSSGLFSVSIPVSGTGVLTDPVTAQVDVRDSAKVLIATWILDGCVTSPTGLSADLTVTSAPGPGVPNTPAGGYQMALGAPILVGSTYTAKSATVYLPDASYAAVIAPNGANWTTTVSSTFTSSTADVSPDTPVMDIAATKVAVPVSVTLDGLAAQSLQVQASAPGEPAEGPVTVTNGVGLLCLKPSVGWNIAVSNAGTPGISYVSSAATDVIPVAGGTAAYSYNAFSLVPTVTLQSVPDRPSDTRSVALQLFSGPTASGTGLLAMPQSVSVTSSASGAGTASLLPGTVYAPAGTYTWQATPASGDAFASGTAAAVVPASPPTPSAAAVTSVITLVYSKSVLQVKVTRSVVTPADPADPGSVETTSIDPQPGATVVITAGLATAETKTITSVPTTDVDGLTKVYFDIPTGAAHVTGSWSSTGPTQNFGGVVVPDPTIATSTTAILFTVLLVAVP</sequence>
<dbReference type="EMBL" id="CP034170">
    <property type="protein sequence ID" value="AZI58012.1"/>
    <property type="molecule type" value="Genomic_DNA"/>
</dbReference>
<proteinExistence type="predicted"/>
<dbReference type="KEGG" id="nak:EH165_07520"/>
<reference evidence="2 3" key="2">
    <citation type="submission" date="2018-12" db="EMBL/GenBank/DDBJ databases">
        <title>Nakamurella antarcticus sp. nov., isolated from Antarctica South Shetland Islands soil.</title>
        <authorList>
            <person name="Peng F."/>
        </authorList>
    </citation>
    <scope>NUCLEOTIDE SEQUENCE [LARGE SCALE GENOMIC DNA]</scope>
    <source>
        <strain evidence="2 3">S14-144</strain>
    </source>
</reference>
<reference evidence="2 3" key="1">
    <citation type="submission" date="2018-11" db="EMBL/GenBank/DDBJ databases">
        <authorList>
            <person name="Da X."/>
        </authorList>
    </citation>
    <scope>NUCLEOTIDE SEQUENCE [LARGE SCALE GENOMIC DNA]</scope>
    <source>
        <strain evidence="2 3">S14-144</strain>
    </source>
</reference>
<feature type="region of interest" description="Disordered" evidence="1">
    <location>
        <begin position="213"/>
        <end position="236"/>
    </location>
</feature>
<feature type="region of interest" description="Disordered" evidence="1">
    <location>
        <begin position="1498"/>
        <end position="1517"/>
    </location>
</feature>
<dbReference type="Proteomes" id="UP000268084">
    <property type="component" value="Chromosome"/>
</dbReference>
<name>A0A3G8ZL22_9ACTN</name>